<dbReference type="FunFam" id="1.25.40.10:FF:000031">
    <property type="entry name" value="Pentatricopeptide repeat-containing protein mitochondrial"/>
    <property type="match status" value="1"/>
</dbReference>
<keyword evidence="5" id="KW-0809">Transit peptide</keyword>
<feature type="repeat" description="PPR" evidence="7">
    <location>
        <begin position="938"/>
        <end position="972"/>
    </location>
</feature>
<dbReference type="GO" id="GO:0009451">
    <property type="term" value="P:RNA modification"/>
    <property type="evidence" value="ECO:0007669"/>
    <property type="project" value="InterPro"/>
</dbReference>
<dbReference type="SUPFAM" id="SSF48452">
    <property type="entry name" value="TPR-like"/>
    <property type="match status" value="1"/>
</dbReference>
<evidence type="ECO:0000313" key="10">
    <source>
        <dbReference type="Proteomes" id="UP000287651"/>
    </source>
</evidence>
<comment type="subcellular location">
    <subcellularLocation>
        <location evidence="1">Plastid</location>
        <location evidence="1">Chloroplast</location>
    </subcellularLocation>
</comment>
<evidence type="ECO:0000313" key="9">
    <source>
        <dbReference type="EMBL" id="RRT82165.1"/>
    </source>
</evidence>
<comment type="caution">
    <text evidence="9">The sequence shown here is derived from an EMBL/GenBank/DDBJ whole genome shotgun (WGS) entry which is preliminary data.</text>
</comment>
<dbReference type="Pfam" id="PF01535">
    <property type="entry name" value="PPR"/>
    <property type="match status" value="6"/>
</dbReference>
<keyword evidence="3" id="KW-0934">Plastid</keyword>
<dbReference type="Pfam" id="PF20431">
    <property type="entry name" value="E_motif"/>
    <property type="match status" value="1"/>
</dbReference>
<feature type="repeat" description="PPR" evidence="7">
    <location>
        <begin position="634"/>
        <end position="668"/>
    </location>
</feature>
<dbReference type="PANTHER" id="PTHR47926">
    <property type="entry name" value="PENTATRICOPEPTIDE REPEAT-CONTAINING PROTEIN"/>
    <property type="match status" value="1"/>
</dbReference>
<dbReference type="Gene3D" id="1.25.40.10">
    <property type="entry name" value="Tetratricopeptide repeat domain"/>
    <property type="match status" value="7"/>
</dbReference>
<dbReference type="PROSITE" id="PS51375">
    <property type="entry name" value="PPR"/>
    <property type="match status" value="7"/>
</dbReference>
<keyword evidence="2" id="KW-0150">Chloroplast</keyword>
<dbReference type="GO" id="GO:0008270">
    <property type="term" value="F:zinc ion binding"/>
    <property type="evidence" value="ECO:0007669"/>
    <property type="project" value="InterPro"/>
</dbReference>
<dbReference type="PANTHER" id="PTHR47926:SF347">
    <property type="entry name" value="PENTATRICOPEPTIDE REPEAT-CONTAINING PROTEIN"/>
    <property type="match status" value="1"/>
</dbReference>
<dbReference type="NCBIfam" id="TIGR00756">
    <property type="entry name" value="PPR"/>
    <property type="match status" value="8"/>
</dbReference>
<feature type="repeat" description="PPR" evidence="7">
    <location>
        <begin position="1039"/>
        <end position="1073"/>
    </location>
</feature>
<dbReference type="FunFam" id="1.25.40.10:FF:000073">
    <property type="entry name" value="Pentatricopeptide repeat-containing protein chloroplastic"/>
    <property type="match status" value="1"/>
</dbReference>
<dbReference type="FunFam" id="1.25.40.10:FF:000395">
    <property type="entry name" value="Pentatricopeptide repeat-containing protein chloroplastic"/>
    <property type="match status" value="1"/>
</dbReference>
<evidence type="ECO:0000259" key="8">
    <source>
        <dbReference type="Pfam" id="PF14432"/>
    </source>
</evidence>
<name>A0A427B161_ENSVE</name>
<reference evidence="9 10" key="1">
    <citation type="journal article" date="2014" name="Agronomy (Basel)">
        <title>A Draft Genome Sequence for Ensete ventricosum, the Drought-Tolerant Tree Against Hunger.</title>
        <authorList>
            <person name="Harrison J."/>
            <person name="Moore K.A."/>
            <person name="Paszkiewicz K."/>
            <person name="Jones T."/>
            <person name="Grant M."/>
            <person name="Ambacheew D."/>
            <person name="Muzemil S."/>
            <person name="Studholme D.J."/>
        </authorList>
    </citation>
    <scope>NUCLEOTIDE SEQUENCE [LARGE SCALE GENOMIC DNA]</scope>
</reference>
<dbReference type="GO" id="GO:0009507">
    <property type="term" value="C:chloroplast"/>
    <property type="evidence" value="ECO:0007669"/>
    <property type="project" value="UniProtKB-SubCell"/>
</dbReference>
<comment type="similarity">
    <text evidence="6">Belongs to the PPR family. PCMP-E subfamily.</text>
</comment>
<evidence type="ECO:0000256" key="3">
    <source>
        <dbReference type="ARBA" id="ARBA00022640"/>
    </source>
</evidence>
<dbReference type="FunFam" id="1.25.40.10:FF:000344">
    <property type="entry name" value="Pentatricopeptide repeat-containing protein"/>
    <property type="match status" value="1"/>
</dbReference>
<gene>
    <name evidence="9" type="ORF">B296_00000972</name>
</gene>
<dbReference type="InterPro" id="IPR011990">
    <property type="entry name" value="TPR-like_helical_dom_sf"/>
</dbReference>
<proteinExistence type="inferred from homology"/>
<feature type="repeat" description="PPR" evidence="7">
    <location>
        <begin position="735"/>
        <end position="769"/>
    </location>
</feature>
<evidence type="ECO:0000256" key="7">
    <source>
        <dbReference type="PROSITE-ProRule" id="PRU00708"/>
    </source>
</evidence>
<evidence type="ECO:0000256" key="1">
    <source>
        <dbReference type="ARBA" id="ARBA00004229"/>
    </source>
</evidence>
<evidence type="ECO:0000256" key="6">
    <source>
        <dbReference type="ARBA" id="ARBA00061659"/>
    </source>
</evidence>
<evidence type="ECO:0000256" key="4">
    <source>
        <dbReference type="ARBA" id="ARBA00022737"/>
    </source>
</evidence>
<protein>
    <recommendedName>
        <fullName evidence="8">DYW domain-containing protein</fullName>
    </recommendedName>
</protein>
<dbReference type="Gene3D" id="3.40.1190.20">
    <property type="match status" value="1"/>
</dbReference>
<feature type="domain" description="DYW" evidence="8">
    <location>
        <begin position="1254"/>
        <end position="1346"/>
    </location>
</feature>
<accession>A0A427B161</accession>
<dbReference type="Pfam" id="PF13041">
    <property type="entry name" value="PPR_2"/>
    <property type="match status" value="5"/>
</dbReference>
<dbReference type="InterPro" id="IPR046848">
    <property type="entry name" value="E_motif"/>
</dbReference>
<dbReference type="Proteomes" id="UP000287651">
    <property type="component" value="Unassembled WGS sequence"/>
</dbReference>
<sequence>MQPALFRAIKLSKKYNSNVFFDLNLPLSLWRSRDETREVINKAWSNSDLIEVSRQEMEFLLDEEHYERKRNYRPQYYSESYEQTKNRRDYHHYTRKEIAPLWHDGIKILFVTDGTLRIHYYTPKFDGAVVGTEDVLITPFTCDRTGSGDAVVAAIMRKLTIHPEMFEDQDMLERQLRFAVAAGIISQWTIGAVRGFPTESATQNLKEQVYVPSMCEVVGRQLCQIGARIFLEGIFQFVRDPNRQKSNPSFSCLVGRGPRTCRLSSSPLRAASVSFLLCFCAQEQTARERDLVESLGGARLAREDDSSSPRKFGSVFTTAVLLFPTSLRFGPPVLSREHISHMFMRGWRCRRRPFHALLPVAAPPANPTSPSKHLNHLLRSCRDVRSLLQLHSRLLVLGSLTDDATCILLLNSYSSFHRSDFALAVFSTSPNPSMALWNSMIRCYTRTGEHKKAVEFYYRMLRRGLEPDKYTFTFASKACAGAFDLETGDMIRKEVARRGLSGDVFIATGLVDMYSKLGMVTTAYELFESMAETDAVSWNAMIAGFSQNGRPREALALFTRMHVAGEVPNSVTFLNLFPAVCEISALILCRAIHGFLTRRCHLPAVSNGLIDTYCKCGSTGTARKIFDRMSSGKDDVTWGTMICGYVFNGYYADALVLFDNLKSEDIKLNQVAVVSALSAASETGDLEKGVSIHNYATEEGVDSDISVKTMLVTMYAKCGDLEKAKSLFNGIKERDVVAWSAMISAFVQANHPTDALVLYQEMQMAGLMPNQVTIVSLLPACADLSELKLGKSIHCHALKSNIHLDVSVGTALVAMYVQCGSFTSAHSLFDNMEHKDIVTWNALITGYAQVGEAGKALEFFNRLRLAGHCPDPGAMVGALPSCALLNALELGACLHGLVIKNSFNSDLYVKNATIDMYAKCGDLSSAEILFLETKSREDVISWNTMFAGYMHNGRANEAISAFRLMRAENMKPNLISLISILPAAAFLAALREGSALHSYIIKIGFVSQVLVGNCLIDMYTKCGRLDNARDFFNQMDQKDTVSWNVMLAGYAIHGHGESTISLFLQMKDSFVKPDSVSFLGVLSACRHAGLVAEGKKFFESMMTEHHLEPNLEHYACMVDLLGRAGQLGEAWSLIQRMPMTPDAGVWGALLGACRMHSDVAMGEIALDHLVKLEPQNVAHYVVLSNIYAQVGRWTDVRRMRSAINHIGVNKTPGCSWVDIRNTIHAFSVGDQSHPQYDKMRDIWNDLREKMEKMGYVPDTSSVMHNVEEEEKESFLSSHSERLAICFALLSTEPGMTIQIVKNLRVCGDCHTVFKFVSAIANREIIVRDSSRFHHFFNGICSCKDYW</sequence>
<keyword evidence="4" id="KW-0677">Repeat</keyword>
<dbReference type="EMBL" id="AMZH03000751">
    <property type="protein sequence ID" value="RRT82165.1"/>
    <property type="molecule type" value="Genomic_DNA"/>
</dbReference>
<dbReference type="FunFam" id="1.25.40.10:FF:000361">
    <property type="entry name" value="Pentatricopeptide repeat-containing protein chloroplastic"/>
    <property type="match status" value="1"/>
</dbReference>
<dbReference type="GO" id="GO:0003723">
    <property type="term" value="F:RNA binding"/>
    <property type="evidence" value="ECO:0007669"/>
    <property type="project" value="InterPro"/>
</dbReference>
<dbReference type="FunFam" id="1.25.40.10:FF:000366">
    <property type="entry name" value="Pentatricopeptide (PPR) repeat-containing protein"/>
    <property type="match status" value="1"/>
</dbReference>
<organism evidence="9 10">
    <name type="scientific">Ensete ventricosum</name>
    <name type="common">Abyssinian banana</name>
    <name type="synonym">Musa ensete</name>
    <dbReference type="NCBI Taxonomy" id="4639"/>
    <lineage>
        <taxon>Eukaryota</taxon>
        <taxon>Viridiplantae</taxon>
        <taxon>Streptophyta</taxon>
        <taxon>Embryophyta</taxon>
        <taxon>Tracheophyta</taxon>
        <taxon>Spermatophyta</taxon>
        <taxon>Magnoliopsida</taxon>
        <taxon>Liliopsida</taxon>
        <taxon>Zingiberales</taxon>
        <taxon>Musaceae</taxon>
        <taxon>Ensete</taxon>
    </lineage>
</organism>
<dbReference type="InterPro" id="IPR032867">
    <property type="entry name" value="DYW_dom"/>
</dbReference>
<dbReference type="SUPFAM" id="SSF53613">
    <property type="entry name" value="Ribokinase-like"/>
    <property type="match status" value="1"/>
</dbReference>
<dbReference type="InterPro" id="IPR046960">
    <property type="entry name" value="PPR_At4g14850-like_plant"/>
</dbReference>
<evidence type="ECO:0000256" key="2">
    <source>
        <dbReference type="ARBA" id="ARBA00022528"/>
    </source>
</evidence>
<dbReference type="Pfam" id="PF14432">
    <property type="entry name" value="DYW_deaminase"/>
    <property type="match status" value="1"/>
</dbReference>
<feature type="repeat" description="PPR" evidence="7">
    <location>
        <begin position="433"/>
        <end position="467"/>
    </location>
</feature>
<dbReference type="InterPro" id="IPR002885">
    <property type="entry name" value="PPR_rpt"/>
</dbReference>
<feature type="repeat" description="PPR" evidence="7">
    <location>
        <begin position="836"/>
        <end position="870"/>
    </location>
</feature>
<feature type="repeat" description="PPR" evidence="7">
    <location>
        <begin position="534"/>
        <end position="568"/>
    </location>
</feature>
<dbReference type="InterPro" id="IPR029056">
    <property type="entry name" value="Ribokinase-like"/>
</dbReference>
<evidence type="ECO:0000256" key="5">
    <source>
        <dbReference type="ARBA" id="ARBA00022946"/>
    </source>
</evidence>